<evidence type="ECO:0000256" key="6">
    <source>
        <dbReference type="ARBA" id="ARBA00022989"/>
    </source>
</evidence>
<evidence type="ECO:0000313" key="14">
    <source>
        <dbReference type="Proteomes" id="UP000076871"/>
    </source>
</evidence>
<comment type="subcellular location">
    <subcellularLocation>
        <location evidence="1">Cell membrane</location>
        <topology evidence="1">Multi-pass membrane protein</topology>
    </subcellularLocation>
</comment>
<feature type="region of interest" description="Disordered" evidence="10">
    <location>
        <begin position="1"/>
        <end position="25"/>
    </location>
</feature>
<dbReference type="InterPro" id="IPR005828">
    <property type="entry name" value="MFS_sugar_transport-like"/>
</dbReference>
<evidence type="ECO:0000256" key="8">
    <source>
        <dbReference type="ARBA" id="ARBA00049119"/>
    </source>
</evidence>
<dbReference type="OrthoDB" id="6339427at2759"/>
<keyword evidence="4" id="KW-1003">Cell membrane</keyword>
<keyword evidence="5 11" id="KW-0812">Transmembrane</keyword>
<evidence type="ECO:0000256" key="3">
    <source>
        <dbReference type="ARBA" id="ARBA00022448"/>
    </source>
</evidence>
<dbReference type="InterPro" id="IPR050814">
    <property type="entry name" value="Myo-inositol_Transporter"/>
</dbReference>
<dbReference type="Gene3D" id="1.20.1250.20">
    <property type="entry name" value="MFS general substrate transporter like domains"/>
    <property type="match status" value="1"/>
</dbReference>
<organism evidence="13 14">
    <name type="scientific">Laetiporus sulphureus 93-53</name>
    <dbReference type="NCBI Taxonomy" id="1314785"/>
    <lineage>
        <taxon>Eukaryota</taxon>
        <taxon>Fungi</taxon>
        <taxon>Dikarya</taxon>
        <taxon>Basidiomycota</taxon>
        <taxon>Agaricomycotina</taxon>
        <taxon>Agaricomycetes</taxon>
        <taxon>Polyporales</taxon>
        <taxon>Laetiporus</taxon>
    </lineage>
</organism>
<dbReference type="SUPFAM" id="SSF103473">
    <property type="entry name" value="MFS general substrate transporter"/>
    <property type="match status" value="1"/>
</dbReference>
<evidence type="ECO:0000256" key="7">
    <source>
        <dbReference type="ARBA" id="ARBA00023136"/>
    </source>
</evidence>
<evidence type="ECO:0000313" key="13">
    <source>
        <dbReference type="EMBL" id="KZT00698.1"/>
    </source>
</evidence>
<evidence type="ECO:0000256" key="5">
    <source>
        <dbReference type="ARBA" id="ARBA00022692"/>
    </source>
</evidence>
<dbReference type="FunFam" id="1.20.1250.20:FF:000073">
    <property type="entry name" value="MFS myo-inositol transporter, putative"/>
    <property type="match status" value="1"/>
</dbReference>
<dbReference type="PANTHER" id="PTHR48020:SF12">
    <property type="entry name" value="PROTON MYO-INOSITOL COTRANSPORTER"/>
    <property type="match status" value="1"/>
</dbReference>
<feature type="compositionally biased region" description="Low complexity" evidence="10">
    <location>
        <begin position="464"/>
        <end position="477"/>
    </location>
</feature>
<gene>
    <name evidence="13" type="ORF">LAESUDRAFT_687730</name>
</gene>
<feature type="domain" description="Major facilitator superfamily (MFS) profile" evidence="12">
    <location>
        <begin position="67"/>
        <end position="528"/>
    </location>
</feature>
<proteinExistence type="inferred from homology"/>
<dbReference type="GO" id="GO:0005886">
    <property type="term" value="C:plasma membrane"/>
    <property type="evidence" value="ECO:0007669"/>
    <property type="project" value="UniProtKB-SubCell"/>
</dbReference>
<dbReference type="PROSITE" id="PS00216">
    <property type="entry name" value="SUGAR_TRANSPORT_1"/>
    <property type="match status" value="2"/>
</dbReference>
<dbReference type="RefSeq" id="XP_040758438.1">
    <property type="nucleotide sequence ID" value="XM_040905966.1"/>
</dbReference>
<reference evidence="13 14" key="1">
    <citation type="journal article" date="2016" name="Mol. Biol. Evol.">
        <title>Comparative Genomics of Early-Diverging Mushroom-Forming Fungi Provides Insights into the Origins of Lignocellulose Decay Capabilities.</title>
        <authorList>
            <person name="Nagy L.G."/>
            <person name="Riley R."/>
            <person name="Tritt A."/>
            <person name="Adam C."/>
            <person name="Daum C."/>
            <person name="Floudas D."/>
            <person name="Sun H."/>
            <person name="Yadav J.S."/>
            <person name="Pangilinan J."/>
            <person name="Larsson K.H."/>
            <person name="Matsuura K."/>
            <person name="Barry K."/>
            <person name="Labutti K."/>
            <person name="Kuo R."/>
            <person name="Ohm R.A."/>
            <person name="Bhattacharya S.S."/>
            <person name="Shirouzu T."/>
            <person name="Yoshinaga Y."/>
            <person name="Martin F.M."/>
            <person name="Grigoriev I.V."/>
            <person name="Hibbett D.S."/>
        </authorList>
    </citation>
    <scope>NUCLEOTIDE SEQUENCE [LARGE SCALE GENOMIC DNA]</scope>
    <source>
        <strain evidence="13 14">93-53</strain>
    </source>
</reference>
<dbReference type="InterPro" id="IPR036259">
    <property type="entry name" value="MFS_trans_sf"/>
</dbReference>
<dbReference type="AlphaFoldDB" id="A0A165BBV4"/>
<dbReference type="STRING" id="1314785.A0A165BBV4"/>
<feature type="compositionally biased region" description="Basic and acidic residues" evidence="10">
    <location>
        <begin position="13"/>
        <end position="25"/>
    </location>
</feature>
<evidence type="ECO:0000256" key="2">
    <source>
        <dbReference type="ARBA" id="ARBA00010992"/>
    </source>
</evidence>
<comment type="similarity">
    <text evidence="2 9">Belongs to the major facilitator superfamily. Sugar transporter (TC 2.A.1.1) family.</text>
</comment>
<dbReference type="EMBL" id="KV427679">
    <property type="protein sequence ID" value="KZT00698.1"/>
    <property type="molecule type" value="Genomic_DNA"/>
</dbReference>
<feature type="transmembrane region" description="Helical" evidence="11">
    <location>
        <begin position="315"/>
        <end position="339"/>
    </location>
</feature>
<dbReference type="PRINTS" id="PR00171">
    <property type="entry name" value="SUGRTRNSPORT"/>
</dbReference>
<evidence type="ECO:0000256" key="1">
    <source>
        <dbReference type="ARBA" id="ARBA00004651"/>
    </source>
</evidence>
<evidence type="ECO:0000256" key="11">
    <source>
        <dbReference type="SAM" id="Phobius"/>
    </source>
</evidence>
<feature type="transmembrane region" description="Helical" evidence="11">
    <location>
        <begin position="194"/>
        <end position="212"/>
    </location>
</feature>
<accession>A0A165BBV4</accession>
<feature type="transmembrane region" description="Helical" evidence="11">
    <location>
        <begin position="164"/>
        <end position="182"/>
    </location>
</feature>
<feature type="transmembrane region" description="Helical" evidence="11">
    <location>
        <begin position="351"/>
        <end position="369"/>
    </location>
</feature>
<feature type="transmembrane region" description="Helical" evidence="11">
    <location>
        <begin position="108"/>
        <end position="127"/>
    </location>
</feature>
<protein>
    <submittedName>
        <fullName evidence="13">General substrate transporter</fullName>
    </submittedName>
</protein>
<name>A0A165BBV4_9APHY</name>
<dbReference type="InParanoid" id="A0A165BBV4"/>
<dbReference type="PANTHER" id="PTHR48020">
    <property type="entry name" value="PROTON MYO-INOSITOL COTRANSPORTER"/>
    <property type="match status" value="1"/>
</dbReference>
<feature type="region of interest" description="Disordered" evidence="10">
    <location>
        <begin position="457"/>
        <end position="483"/>
    </location>
</feature>
<dbReference type="NCBIfam" id="TIGR00879">
    <property type="entry name" value="SP"/>
    <property type="match status" value="1"/>
</dbReference>
<dbReference type="InterPro" id="IPR005829">
    <property type="entry name" value="Sugar_transporter_CS"/>
</dbReference>
<evidence type="ECO:0000256" key="9">
    <source>
        <dbReference type="RuleBase" id="RU003346"/>
    </source>
</evidence>
<feature type="transmembrane region" description="Helical" evidence="11">
    <location>
        <begin position="422"/>
        <end position="442"/>
    </location>
</feature>
<keyword evidence="3 9" id="KW-0813">Transport</keyword>
<evidence type="ECO:0000259" key="12">
    <source>
        <dbReference type="PROSITE" id="PS50850"/>
    </source>
</evidence>
<dbReference type="GO" id="GO:1904679">
    <property type="term" value="P:myo-inositol import across plasma membrane"/>
    <property type="evidence" value="ECO:0007669"/>
    <property type="project" value="UniProtKB-ARBA"/>
</dbReference>
<dbReference type="GO" id="GO:0005365">
    <property type="term" value="F:myo-inositol transmembrane transporter activity"/>
    <property type="evidence" value="ECO:0007669"/>
    <property type="project" value="UniProtKB-ARBA"/>
</dbReference>
<feature type="transmembrane region" description="Helical" evidence="11">
    <location>
        <begin position="381"/>
        <end position="402"/>
    </location>
</feature>
<evidence type="ECO:0000256" key="4">
    <source>
        <dbReference type="ARBA" id="ARBA00022475"/>
    </source>
</evidence>
<keyword evidence="14" id="KW-1185">Reference proteome</keyword>
<dbReference type="InterPro" id="IPR020846">
    <property type="entry name" value="MFS_dom"/>
</dbReference>
<keyword evidence="6 11" id="KW-1133">Transmembrane helix</keyword>
<dbReference type="Proteomes" id="UP000076871">
    <property type="component" value="Unassembled WGS sequence"/>
</dbReference>
<sequence>MLSPSQPMMTTRTSDDSSSLKEKGAIRGYDEKTEDVSQTVVRAAGEISELAVVAEGEERTTWFVWMLVCCSSISGLLFGYDTGVISGALVTIGSDLGPAELSSFQKELITSATTLGALIGGLIAGMLSDYLGRRPVLASADIIFIAGAIGQAVSHAVWPMIGGRFVIGFAVGVASCIAPLYIQELSPTRLRGRMVALNVAAITGGQVVAYGIDAAFQSRHGGWRYMVGIGSIPAGLQFISLLFLPESPRILLRRGNVEAARRVMSKIYALATPEQVDLKVKVLETAVKQSVEITNSTTLWQRFKSILFVGVNRRALIIGCGLQAFQQLCGFNTLMYYSATLFEEIGFNDPIAVGLIISGTNFVFTLFALKYIDIIGRRKIMIFSSPGMVIGLVVASISFYYMTKKTDGLLVSGTKYSHTWSSLILASMIFYVASYATGLGNVPWQQGELFALDSWPPSPPPAPSASTRASASSAGSSVCHATPRRRGLASRRCRLSLSAGLGSGIACGCVRRSKRSCGRRRRGRRLDA</sequence>
<dbReference type="FunCoup" id="A0A165BBV4">
    <property type="interactions" value="157"/>
</dbReference>
<keyword evidence="7 11" id="KW-0472">Membrane</keyword>
<feature type="transmembrane region" description="Helical" evidence="11">
    <location>
        <begin position="136"/>
        <end position="158"/>
    </location>
</feature>
<dbReference type="InterPro" id="IPR003663">
    <property type="entry name" value="Sugar/inositol_transpt"/>
</dbReference>
<feature type="transmembrane region" description="Helical" evidence="11">
    <location>
        <begin position="224"/>
        <end position="244"/>
    </location>
</feature>
<evidence type="ECO:0000256" key="10">
    <source>
        <dbReference type="SAM" id="MobiDB-lite"/>
    </source>
</evidence>
<feature type="compositionally biased region" description="Polar residues" evidence="10">
    <location>
        <begin position="1"/>
        <end position="12"/>
    </location>
</feature>
<dbReference type="PROSITE" id="PS50850">
    <property type="entry name" value="MFS"/>
    <property type="match status" value="1"/>
</dbReference>
<dbReference type="GeneID" id="63822995"/>
<dbReference type="PROSITE" id="PS00217">
    <property type="entry name" value="SUGAR_TRANSPORT_2"/>
    <property type="match status" value="1"/>
</dbReference>
<comment type="catalytic activity">
    <reaction evidence="8">
        <text>myo-inositol(out) + H(+)(out) = myo-inositol(in) + H(+)(in)</text>
        <dbReference type="Rhea" id="RHEA:60364"/>
        <dbReference type="ChEBI" id="CHEBI:15378"/>
        <dbReference type="ChEBI" id="CHEBI:17268"/>
    </reaction>
</comment>
<dbReference type="Pfam" id="PF00083">
    <property type="entry name" value="Sugar_tr"/>
    <property type="match status" value="1"/>
</dbReference>